<dbReference type="InterPro" id="IPR036034">
    <property type="entry name" value="PDZ_sf"/>
</dbReference>
<evidence type="ECO:0000256" key="1">
    <source>
        <dbReference type="SAM" id="MobiDB-lite"/>
    </source>
</evidence>
<sequence>MSLLDWNKVQRGSLSGENNMNPSSHARPSIMTRTVHRRRSVEAAGLPPSTAGHNLARHSLQVEDLMSRPSEQFYGQDPSRGEYNIVWDNSFLGIVFRCNSKNQAVIRRIEAHAAPPVLQFAQVGDVLLAFNGEPTASYDKTMERLRSPVFPATLTFGPPRAGAPGGPYLPTTSASRPPSVHSSVDKPHAAPSLVSTDMNESIMSYDDPDNLHHTTFDVVWHAGVKLGVSIVSVGNIPVVKNRTAESEDPALAQIQPNDQLVSIQGNATIDLGYKASIVLLRDALKPVHLVFRRKATLLVDMPATPAREADYSIVWESGPLGLTLKKDKAHEAMVVARINGDGLAARCNLISLGDRLVSVSNVAVTDLGLRGAMEFLKAVPKPAMLVFRRCDADETSSVSSSMLALQMDNSKEPVAPPVATTTLLPRSHTTSSTYSDLDDKDEDDDLVAPLVVPKSSPIAAAPRSGNNQVLPRSNTSSSTYSDLDDSGLYDASCQAPLSMAAGPPVIEILWATGPLGITLKQVGETVVVSRITGKGEAQGLADLQPGDVLVGVNDMDTATLNLEVATTMLKSLQKPVRLNFMLRKTEEDL</sequence>
<accession>A0A485L7H3</accession>
<reference evidence="4 5" key="1">
    <citation type="submission" date="2019-03" db="EMBL/GenBank/DDBJ databases">
        <authorList>
            <person name="Gaulin E."/>
            <person name="Dumas B."/>
        </authorList>
    </citation>
    <scope>NUCLEOTIDE SEQUENCE [LARGE SCALE GENOMIC DNA]</scope>
    <source>
        <strain evidence="4">CBS 568.67</strain>
    </source>
</reference>
<evidence type="ECO:0000313" key="4">
    <source>
        <dbReference type="EMBL" id="VFT93273.1"/>
    </source>
</evidence>
<feature type="domain" description="PDZ" evidence="2">
    <location>
        <begin position="223"/>
        <end position="295"/>
    </location>
</feature>
<keyword evidence="5" id="KW-1185">Reference proteome</keyword>
<feature type="region of interest" description="Disordered" evidence="1">
    <location>
        <begin position="156"/>
        <end position="191"/>
    </location>
</feature>
<evidence type="ECO:0000313" key="5">
    <source>
        <dbReference type="Proteomes" id="UP000332933"/>
    </source>
</evidence>
<reference evidence="3" key="2">
    <citation type="submission" date="2019-06" db="EMBL/GenBank/DDBJ databases">
        <title>Genomics analysis of Aphanomyces spp. identifies a new class of oomycete effector associated with host adaptation.</title>
        <authorList>
            <person name="Gaulin E."/>
        </authorList>
    </citation>
    <scope>NUCLEOTIDE SEQUENCE</scope>
    <source>
        <strain evidence="3">CBS 578.67</strain>
    </source>
</reference>
<dbReference type="Pfam" id="PF00595">
    <property type="entry name" value="PDZ"/>
    <property type="match status" value="2"/>
</dbReference>
<feature type="domain" description="PDZ" evidence="2">
    <location>
        <begin position="513"/>
        <end position="584"/>
    </location>
</feature>
<dbReference type="SMART" id="SM00228">
    <property type="entry name" value="PDZ"/>
    <property type="match status" value="3"/>
</dbReference>
<feature type="compositionally biased region" description="Polar residues" evidence="1">
    <location>
        <begin position="419"/>
        <end position="435"/>
    </location>
</feature>
<dbReference type="OrthoDB" id="78824at2759"/>
<name>A0A485L7H3_9STRA</name>
<dbReference type="Proteomes" id="UP000332933">
    <property type="component" value="Unassembled WGS sequence"/>
</dbReference>
<dbReference type="InterPro" id="IPR001478">
    <property type="entry name" value="PDZ"/>
</dbReference>
<feature type="region of interest" description="Disordered" evidence="1">
    <location>
        <begin position="457"/>
        <end position="483"/>
    </location>
</feature>
<dbReference type="AlphaFoldDB" id="A0A485L7H3"/>
<dbReference type="EMBL" id="VJMH01005886">
    <property type="protein sequence ID" value="KAF0692423.1"/>
    <property type="molecule type" value="Genomic_DNA"/>
</dbReference>
<gene>
    <name evidence="4" type="primary">Aste57867_16499</name>
    <name evidence="3" type="ORF">As57867_016442</name>
    <name evidence="4" type="ORF">ASTE57867_16499</name>
</gene>
<dbReference type="PROSITE" id="PS50106">
    <property type="entry name" value="PDZ"/>
    <property type="match status" value="3"/>
</dbReference>
<dbReference type="CDD" id="cd00136">
    <property type="entry name" value="PDZ_canonical"/>
    <property type="match status" value="1"/>
</dbReference>
<organism evidence="4 5">
    <name type="scientific">Aphanomyces stellatus</name>
    <dbReference type="NCBI Taxonomy" id="120398"/>
    <lineage>
        <taxon>Eukaryota</taxon>
        <taxon>Sar</taxon>
        <taxon>Stramenopiles</taxon>
        <taxon>Oomycota</taxon>
        <taxon>Saprolegniomycetes</taxon>
        <taxon>Saprolegniales</taxon>
        <taxon>Verrucalvaceae</taxon>
        <taxon>Aphanomyces</taxon>
    </lineage>
</organism>
<dbReference type="InterPro" id="IPR051342">
    <property type="entry name" value="PDZ_scaffold"/>
</dbReference>
<feature type="compositionally biased region" description="Polar residues" evidence="1">
    <location>
        <begin position="170"/>
        <end position="182"/>
    </location>
</feature>
<dbReference type="EMBL" id="CAADRA010005907">
    <property type="protein sequence ID" value="VFT93273.1"/>
    <property type="molecule type" value="Genomic_DNA"/>
</dbReference>
<dbReference type="PANTHER" id="PTHR19964">
    <property type="entry name" value="MULTIPLE PDZ DOMAIN PROTEIN"/>
    <property type="match status" value="1"/>
</dbReference>
<dbReference type="PANTHER" id="PTHR19964:SF92">
    <property type="entry name" value="PATJ HOMOLOG"/>
    <property type="match status" value="1"/>
</dbReference>
<protein>
    <submittedName>
        <fullName evidence="4">Aste57867_16499 protein</fullName>
    </submittedName>
</protein>
<feature type="region of interest" description="Disordered" evidence="1">
    <location>
        <begin position="408"/>
        <end position="442"/>
    </location>
</feature>
<evidence type="ECO:0000259" key="2">
    <source>
        <dbReference type="PROSITE" id="PS50106"/>
    </source>
</evidence>
<feature type="domain" description="PDZ" evidence="2">
    <location>
        <begin position="316"/>
        <end position="391"/>
    </location>
</feature>
<dbReference type="SUPFAM" id="SSF50156">
    <property type="entry name" value="PDZ domain-like"/>
    <property type="match status" value="3"/>
</dbReference>
<evidence type="ECO:0000313" key="3">
    <source>
        <dbReference type="EMBL" id="KAF0692423.1"/>
    </source>
</evidence>
<dbReference type="Gene3D" id="2.30.42.10">
    <property type="match status" value="2"/>
</dbReference>
<proteinExistence type="predicted"/>